<feature type="domain" description="Damage-control phosphatase ARMT1-like metal-binding" evidence="1">
    <location>
        <begin position="4"/>
        <end position="272"/>
    </location>
</feature>
<dbReference type="Gene3D" id="3.40.50.10880">
    <property type="entry name" value="Uncharacterised protein PF01937, DUF89, domain 3"/>
    <property type="match status" value="1"/>
</dbReference>
<dbReference type="Proteomes" id="UP000191980">
    <property type="component" value="Unassembled WGS sequence"/>
</dbReference>
<dbReference type="Gene3D" id="1.10.8.380">
    <property type="entry name" value="Uncharacterised protein PF01937, DUF89, domain 1"/>
    <property type="match status" value="1"/>
</dbReference>
<evidence type="ECO:0000313" key="3">
    <source>
        <dbReference type="Proteomes" id="UP000191980"/>
    </source>
</evidence>
<accession>A0A1V8M8D4</accession>
<keyword evidence="3" id="KW-1185">Reference proteome</keyword>
<dbReference type="SUPFAM" id="SSF111321">
    <property type="entry name" value="AF1104-like"/>
    <property type="match status" value="1"/>
</dbReference>
<evidence type="ECO:0000313" key="2">
    <source>
        <dbReference type="EMBL" id="OQK17805.1"/>
    </source>
</evidence>
<protein>
    <recommendedName>
        <fullName evidence="1">Damage-control phosphatase ARMT1-like metal-binding domain-containing protein</fullName>
    </recommendedName>
</protein>
<reference evidence="2 3" key="1">
    <citation type="submission" date="2015-12" db="EMBL/GenBank/DDBJ databases">
        <authorList>
            <person name="Shamseldin A."/>
            <person name="Moawad H."/>
            <person name="Abd El-Rahim W.M."/>
            <person name="Sadowsky M.J."/>
        </authorList>
    </citation>
    <scope>NUCLEOTIDE SEQUENCE [LARGE SCALE GENOMIC DNA]</scope>
    <source>
        <strain evidence="2 3">WF1</strain>
    </source>
</reference>
<gene>
    <name evidence="2" type="ORF">AU255_08065</name>
</gene>
<dbReference type="Gene3D" id="1.10.285.20">
    <property type="entry name" value="Uncharacterised protein PF01937, DUF89, domain 2"/>
    <property type="match status" value="1"/>
</dbReference>
<organism evidence="2 3">
    <name type="scientific">Methyloprofundus sedimenti</name>
    <dbReference type="NCBI Taxonomy" id="1420851"/>
    <lineage>
        <taxon>Bacteria</taxon>
        <taxon>Pseudomonadati</taxon>
        <taxon>Pseudomonadota</taxon>
        <taxon>Gammaproteobacteria</taxon>
        <taxon>Methylococcales</taxon>
        <taxon>Methylococcaceae</taxon>
        <taxon>Methyloprofundus</taxon>
    </lineage>
</organism>
<evidence type="ECO:0000259" key="1">
    <source>
        <dbReference type="Pfam" id="PF01937"/>
    </source>
</evidence>
<name>A0A1V8M8D4_9GAMM</name>
<dbReference type="STRING" id="1420851.AU255_08065"/>
<dbReference type="InterPro" id="IPR036075">
    <property type="entry name" value="ARMT-1-like_metal-bd_sf"/>
</dbReference>
<dbReference type="EMBL" id="LPUF01000001">
    <property type="protein sequence ID" value="OQK17805.1"/>
    <property type="molecule type" value="Genomic_DNA"/>
</dbReference>
<dbReference type="InterPro" id="IPR014444">
    <property type="entry name" value="PH1575-like"/>
</dbReference>
<dbReference type="PIRSF" id="PIRSF006593">
    <property type="entry name" value="UCP006593"/>
    <property type="match status" value="1"/>
</dbReference>
<dbReference type="RefSeq" id="WP_080522414.1">
    <property type="nucleotide sequence ID" value="NZ_LPUF01000001.1"/>
</dbReference>
<dbReference type="AlphaFoldDB" id="A0A1V8M8D4"/>
<dbReference type="Pfam" id="PF01937">
    <property type="entry name" value="ARMT1-like_dom"/>
    <property type="match status" value="1"/>
</dbReference>
<sequence length="290" mass="31607">MKTYLDCYPCLLRQALSAARRAGASENQQHSILLKTMEELSAFPSNSTPPQLAYKIHQQVQQLTNNIDPYRDDKDQATQQALALYPELKKKVSVASDPLEMAVRIAIAGNIIDLGVSESYDLDATLKRVLTQAFAINDLVPLRRTLALSKSVFYLADNAGETVFDRVLIESLDLPVSYVVKAGPIINDATYEDAVAAGIDQVAEIIDNGSNAPGTLLDQCSDVFRKRFAQADLIIAKGQANYESLSDSSAPIFFLLQAKCNVIARDLGITEGGTVLKQQEMNSSNTGVFS</sequence>
<dbReference type="OrthoDB" id="9796465at2"/>
<comment type="caution">
    <text evidence="2">The sequence shown here is derived from an EMBL/GenBank/DDBJ whole genome shotgun (WGS) entry which is preliminary data.</text>
</comment>
<dbReference type="InterPro" id="IPR002791">
    <property type="entry name" value="ARMT1-like_metal-bd"/>
</dbReference>
<proteinExistence type="predicted"/>